<dbReference type="CDD" id="cd00170">
    <property type="entry name" value="SEC14"/>
    <property type="match status" value="1"/>
</dbReference>
<comment type="caution">
    <text evidence="1">The sequence shown here is derived from an EMBL/GenBank/DDBJ whole genome shotgun (WGS) entry which is preliminary data.</text>
</comment>
<dbReference type="Proteomes" id="UP000007151">
    <property type="component" value="Unassembled WGS sequence"/>
</dbReference>
<dbReference type="GO" id="GO:0140284">
    <property type="term" value="C:endoplasmic reticulum-endosome membrane contact site"/>
    <property type="evidence" value="ECO:0007669"/>
    <property type="project" value="TreeGrafter"/>
</dbReference>
<dbReference type="PROSITE" id="PS50191">
    <property type="entry name" value="CRAL_TRIO"/>
    <property type="match status" value="1"/>
</dbReference>
<organism evidence="1 2">
    <name type="scientific">Danaus plexippus plexippus</name>
    <dbReference type="NCBI Taxonomy" id="278856"/>
    <lineage>
        <taxon>Eukaryota</taxon>
        <taxon>Metazoa</taxon>
        <taxon>Ecdysozoa</taxon>
        <taxon>Arthropoda</taxon>
        <taxon>Hexapoda</taxon>
        <taxon>Insecta</taxon>
        <taxon>Pterygota</taxon>
        <taxon>Neoptera</taxon>
        <taxon>Endopterygota</taxon>
        <taxon>Lepidoptera</taxon>
        <taxon>Glossata</taxon>
        <taxon>Ditrysia</taxon>
        <taxon>Papilionoidea</taxon>
        <taxon>Nymphalidae</taxon>
        <taxon>Danainae</taxon>
        <taxon>Danaini</taxon>
        <taxon>Danaina</taxon>
        <taxon>Danaus</taxon>
        <taxon>Danaus</taxon>
    </lineage>
</organism>
<dbReference type="InterPro" id="IPR008962">
    <property type="entry name" value="PapD-like_sf"/>
</dbReference>
<dbReference type="Pfam" id="PF00635">
    <property type="entry name" value="Motile_Sperm"/>
    <property type="match status" value="1"/>
</dbReference>
<dbReference type="OrthoDB" id="75724at2759"/>
<dbReference type="PANTHER" id="PTHR46384:SF1">
    <property type="entry name" value="MOTILE SPERM DOMAIN-CONTAINING PROTEIN 2"/>
    <property type="match status" value="1"/>
</dbReference>
<sequence>MSKIAEIRTLFEAKIKDGIPDPPGEFDARDLGRVSSDKYLYRVLEHSRNNVQQAVEMLYEIMVWRKKMNANEINENTVNLDYLKEGIFFPQGRDIDSCLLFIMKSKLYHKGQKNVDEVKKIIIYWLERIEREEDGKKITLFFDMDGCGLNNMDIEIIMYMVTLLKNYYPNLINYIIIFQLPWMLSAGFKIVKGILPAEAIERLRTVNKDKLKELVAPEQALVSWGGKNEYVFNFFPENRISVDNTSKSSTLDSQHSLGEMLSLNPGKLLIFKVENDRICAQLTITNMDDSVISFKIRTTAPEKYVVKPSSGILTSKASQTIQIQVNSGFQINSVEKDRFLVVSMQIPSADISAKEISEMWKTIGCKADEYRLKCSTVNMLKSEPIQEKPSHEHDSIMYKLNNLQNNHKMLVKNIKTLRMYQYATLFLTFLSLSLCYVTYNKDCQL</sequence>
<dbReference type="InterPro" id="IPR053012">
    <property type="entry name" value="ER-organelle_contact"/>
</dbReference>
<dbReference type="GO" id="GO:0012505">
    <property type="term" value="C:endomembrane system"/>
    <property type="evidence" value="ECO:0007669"/>
    <property type="project" value="TreeGrafter"/>
</dbReference>
<dbReference type="EMBL" id="AGBW02008548">
    <property type="protein sequence ID" value="OWR53051.1"/>
    <property type="molecule type" value="Genomic_DNA"/>
</dbReference>
<evidence type="ECO:0000313" key="1">
    <source>
        <dbReference type="EMBL" id="OWR53051.1"/>
    </source>
</evidence>
<dbReference type="Gene3D" id="3.40.525.10">
    <property type="entry name" value="CRAL-TRIO lipid binding domain"/>
    <property type="match status" value="1"/>
</dbReference>
<dbReference type="STRING" id="278856.A0A212FH33"/>
<dbReference type="eggNOG" id="KOG0439">
    <property type="taxonomic scope" value="Eukaryota"/>
</dbReference>
<dbReference type="SUPFAM" id="SSF52087">
    <property type="entry name" value="CRAL/TRIO domain"/>
    <property type="match status" value="1"/>
</dbReference>
<dbReference type="SMART" id="SM00516">
    <property type="entry name" value="SEC14"/>
    <property type="match status" value="1"/>
</dbReference>
<dbReference type="FunCoup" id="A0A212FH33">
    <property type="interactions" value="1017"/>
</dbReference>
<dbReference type="PANTHER" id="PTHR46384">
    <property type="entry name" value="MOTILE SPERM DOMAIN-CONTAINING PROTEIN 2"/>
    <property type="match status" value="1"/>
</dbReference>
<dbReference type="eggNOG" id="KOG1471">
    <property type="taxonomic scope" value="Eukaryota"/>
</dbReference>
<protein>
    <submittedName>
        <fullName evidence="1">Motile sperm domain-containing protein 2</fullName>
    </submittedName>
</protein>
<dbReference type="InterPro" id="IPR001251">
    <property type="entry name" value="CRAL-TRIO_dom"/>
</dbReference>
<reference evidence="1 2" key="1">
    <citation type="journal article" date="2011" name="Cell">
        <title>The monarch butterfly genome yields insights into long-distance migration.</title>
        <authorList>
            <person name="Zhan S."/>
            <person name="Merlin C."/>
            <person name="Boore J.L."/>
            <person name="Reppert S.M."/>
        </authorList>
    </citation>
    <scope>NUCLEOTIDE SEQUENCE [LARGE SCALE GENOMIC DNA]</scope>
    <source>
        <strain evidence="1">F-2</strain>
    </source>
</reference>
<keyword evidence="2" id="KW-1185">Reference proteome</keyword>
<dbReference type="Pfam" id="PF00650">
    <property type="entry name" value="CRAL_TRIO"/>
    <property type="match status" value="1"/>
</dbReference>
<dbReference type="KEGG" id="dpl:KGM_200790"/>
<evidence type="ECO:0000313" key="2">
    <source>
        <dbReference type="Proteomes" id="UP000007151"/>
    </source>
</evidence>
<dbReference type="SUPFAM" id="SSF46938">
    <property type="entry name" value="CRAL/TRIO N-terminal domain"/>
    <property type="match status" value="1"/>
</dbReference>
<dbReference type="InterPro" id="IPR036865">
    <property type="entry name" value="CRAL-TRIO_dom_sf"/>
</dbReference>
<proteinExistence type="predicted"/>
<gene>
    <name evidence="1" type="ORF">KGM_200790</name>
</gene>
<dbReference type="SUPFAM" id="SSF49354">
    <property type="entry name" value="PapD-like"/>
    <property type="match status" value="1"/>
</dbReference>
<dbReference type="InterPro" id="IPR036273">
    <property type="entry name" value="CRAL/TRIO_N_dom_sf"/>
</dbReference>
<dbReference type="Gene3D" id="2.60.40.10">
    <property type="entry name" value="Immunoglobulins"/>
    <property type="match status" value="1"/>
</dbReference>
<dbReference type="InterPro" id="IPR000535">
    <property type="entry name" value="MSP_dom"/>
</dbReference>
<dbReference type="InterPro" id="IPR013783">
    <property type="entry name" value="Ig-like_fold"/>
</dbReference>
<accession>A0A212FH33</accession>
<dbReference type="AlphaFoldDB" id="A0A212FH33"/>
<dbReference type="PROSITE" id="PS50202">
    <property type="entry name" value="MSP"/>
    <property type="match status" value="1"/>
</dbReference>
<name>A0A212FH33_DANPL</name>